<dbReference type="AlphaFoldDB" id="A0A7J7M0A2"/>
<evidence type="ECO:0000313" key="3">
    <source>
        <dbReference type="EMBL" id="KAF6148234.1"/>
    </source>
</evidence>
<dbReference type="InterPro" id="IPR025312">
    <property type="entry name" value="DUF4216"/>
</dbReference>
<comment type="caution">
    <text evidence="3">The sequence shown here is derived from an EMBL/GenBank/DDBJ whole genome shotgun (WGS) entry which is preliminary data.</text>
</comment>
<evidence type="ECO:0000256" key="1">
    <source>
        <dbReference type="SAM" id="MobiDB-lite"/>
    </source>
</evidence>
<feature type="domain" description="DUF4216" evidence="2">
    <location>
        <begin position="28"/>
        <end position="103"/>
    </location>
</feature>
<evidence type="ECO:0000313" key="4">
    <source>
        <dbReference type="Proteomes" id="UP000541444"/>
    </source>
</evidence>
<protein>
    <recommendedName>
        <fullName evidence="2">DUF4216 domain-containing protein</fullName>
    </recommendedName>
</protein>
<dbReference type="PANTHER" id="PTHR48258:SF15">
    <property type="entry name" value="OS02G0543900 PROTEIN"/>
    <property type="match status" value="1"/>
</dbReference>
<dbReference type="Proteomes" id="UP000541444">
    <property type="component" value="Unassembled WGS sequence"/>
</dbReference>
<gene>
    <name evidence="3" type="ORF">GIB67_012009</name>
</gene>
<feature type="region of interest" description="Disordered" evidence="1">
    <location>
        <begin position="195"/>
        <end position="220"/>
    </location>
</feature>
<keyword evidence="4" id="KW-1185">Reference proteome</keyword>
<proteinExistence type="predicted"/>
<dbReference type="EMBL" id="JACGCM010001854">
    <property type="protein sequence ID" value="KAF6148234.1"/>
    <property type="molecule type" value="Genomic_DNA"/>
</dbReference>
<dbReference type="Pfam" id="PF13952">
    <property type="entry name" value="DUF4216"/>
    <property type="match status" value="1"/>
</dbReference>
<accession>A0A7J7M0A2</accession>
<feature type="compositionally biased region" description="Basic and acidic residues" evidence="1">
    <location>
        <begin position="195"/>
        <end position="204"/>
    </location>
</feature>
<dbReference type="PANTHER" id="PTHR48258">
    <property type="entry name" value="DUF4218 DOMAIN-CONTAINING PROTEIN-RELATED"/>
    <property type="match status" value="1"/>
</dbReference>
<reference evidence="3 4" key="1">
    <citation type="journal article" date="2020" name="IScience">
        <title>Genome Sequencing of the Endangered Kingdonia uniflora (Circaeasteraceae, Ranunculales) Reveals Potential Mechanisms of Evolutionary Specialization.</title>
        <authorList>
            <person name="Sun Y."/>
            <person name="Deng T."/>
            <person name="Zhang A."/>
            <person name="Moore M.J."/>
            <person name="Landis J.B."/>
            <person name="Lin N."/>
            <person name="Zhang H."/>
            <person name="Zhang X."/>
            <person name="Huang J."/>
            <person name="Zhang X."/>
            <person name="Sun H."/>
            <person name="Wang H."/>
        </authorList>
    </citation>
    <scope>NUCLEOTIDE SEQUENCE [LARGE SCALE GENOMIC DNA]</scope>
    <source>
        <strain evidence="3">TB1705</strain>
        <tissue evidence="3">Leaf</tissue>
    </source>
</reference>
<organism evidence="3 4">
    <name type="scientific">Kingdonia uniflora</name>
    <dbReference type="NCBI Taxonomy" id="39325"/>
    <lineage>
        <taxon>Eukaryota</taxon>
        <taxon>Viridiplantae</taxon>
        <taxon>Streptophyta</taxon>
        <taxon>Embryophyta</taxon>
        <taxon>Tracheophyta</taxon>
        <taxon>Spermatophyta</taxon>
        <taxon>Magnoliopsida</taxon>
        <taxon>Ranunculales</taxon>
        <taxon>Circaeasteraceae</taxon>
        <taxon>Kingdonia</taxon>
    </lineage>
</organism>
<name>A0A7J7M0A2_9MAGN</name>
<dbReference type="OrthoDB" id="1709318at2759"/>
<sequence length="249" mass="28795">MTNYRSSSRDQNLIQEEAMYYGVVREIIELDYYNFKQTVFYCDWVRIEDKVNGCKIDPETNLTFVNLVRLKSNSNQQDKPFCLASRASQVFYCKNPSKDDWYVFIDAPQRLTKDIDTYEDPLVVEARTTAYTVMSTLLNDLVDEDEEIAEGTWVSEDPETARTYYFLAGHTCFDESFLMPFLEAKVAKIKSNVEKNPESRHYDVNDNPVGQAYGPEKKGHVRGEGIRVSKSMLKHMKHAKTFIEGIANI</sequence>
<evidence type="ECO:0000259" key="2">
    <source>
        <dbReference type="Pfam" id="PF13952"/>
    </source>
</evidence>